<dbReference type="SMART" id="SM00406">
    <property type="entry name" value="IGv"/>
    <property type="match status" value="1"/>
</dbReference>
<evidence type="ECO:0000256" key="2">
    <source>
        <dbReference type="ARBA" id="ARBA00022475"/>
    </source>
</evidence>
<evidence type="ECO:0000256" key="10">
    <source>
        <dbReference type="ARBA" id="ARBA00023319"/>
    </source>
</evidence>
<dbReference type="PANTHER" id="PTHR25466:SF9">
    <property type="entry name" value="FIBRONECTIN TYPE-III DOMAIN-CONTAINING PROTEIN"/>
    <property type="match status" value="1"/>
</dbReference>
<keyword evidence="2" id="KW-1003">Cell membrane</keyword>
<keyword evidence="10" id="KW-0393">Immunoglobulin domain</keyword>
<evidence type="ECO:0000256" key="7">
    <source>
        <dbReference type="ARBA" id="ARBA00023157"/>
    </source>
</evidence>
<dbReference type="EMBL" id="JAHUTJ010063259">
    <property type="protein sequence ID" value="MED6289060.1"/>
    <property type="molecule type" value="Genomic_DNA"/>
</dbReference>
<evidence type="ECO:0000256" key="3">
    <source>
        <dbReference type="ARBA" id="ARBA00022692"/>
    </source>
</evidence>
<dbReference type="Proteomes" id="UP001352852">
    <property type="component" value="Unassembled WGS sequence"/>
</dbReference>
<proteinExistence type="predicted"/>
<name>A0ABU7EQD4_9TELE</name>
<feature type="domain" description="Ig-like" evidence="11">
    <location>
        <begin position="1"/>
        <end position="108"/>
    </location>
</feature>
<evidence type="ECO:0000256" key="6">
    <source>
        <dbReference type="ARBA" id="ARBA00023136"/>
    </source>
</evidence>
<dbReference type="Pfam" id="PF07686">
    <property type="entry name" value="V-set"/>
    <property type="match status" value="1"/>
</dbReference>
<keyword evidence="9" id="KW-0325">Glycoprotein</keyword>
<evidence type="ECO:0000313" key="12">
    <source>
        <dbReference type="EMBL" id="MED6289060.1"/>
    </source>
</evidence>
<sequence length="139" mass="15698">MIEHYSDQRIITAEPGEDVTLPCRPAENKNVLVVEWTRTDLGSDQFVLLYRNKTFSHEVQSPSFKDRVDLKDVKNGDVSLVLKNLMTDDTGRYECRVDQGGHDCSEISIQDTDLISTIDLRVEGLQLLSALDGQTQTLQ</sequence>
<keyword evidence="7" id="KW-1015">Disulfide bond</keyword>
<dbReference type="SUPFAM" id="SSF48726">
    <property type="entry name" value="Immunoglobulin"/>
    <property type="match status" value="1"/>
</dbReference>
<gene>
    <name evidence="12" type="ORF">CHARACLAT_032540</name>
</gene>
<dbReference type="InterPro" id="IPR036179">
    <property type="entry name" value="Ig-like_dom_sf"/>
</dbReference>
<dbReference type="InterPro" id="IPR003599">
    <property type="entry name" value="Ig_sub"/>
</dbReference>
<organism evidence="12 13">
    <name type="scientific">Characodon lateralis</name>
    <dbReference type="NCBI Taxonomy" id="208331"/>
    <lineage>
        <taxon>Eukaryota</taxon>
        <taxon>Metazoa</taxon>
        <taxon>Chordata</taxon>
        <taxon>Craniata</taxon>
        <taxon>Vertebrata</taxon>
        <taxon>Euteleostomi</taxon>
        <taxon>Actinopterygii</taxon>
        <taxon>Neopterygii</taxon>
        <taxon>Teleostei</taxon>
        <taxon>Neoteleostei</taxon>
        <taxon>Acanthomorphata</taxon>
        <taxon>Ovalentaria</taxon>
        <taxon>Atherinomorphae</taxon>
        <taxon>Cyprinodontiformes</taxon>
        <taxon>Goodeidae</taxon>
        <taxon>Characodon</taxon>
    </lineage>
</organism>
<dbReference type="InterPro" id="IPR003598">
    <property type="entry name" value="Ig_sub2"/>
</dbReference>
<accession>A0ABU7EQD4</accession>
<evidence type="ECO:0000256" key="4">
    <source>
        <dbReference type="ARBA" id="ARBA00022729"/>
    </source>
</evidence>
<protein>
    <recommendedName>
        <fullName evidence="11">Ig-like domain-containing protein</fullName>
    </recommendedName>
</protein>
<evidence type="ECO:0000313" key="13">
    <source>
        <dbReference type="Proteomes" id="UP001352852"/>
    </source>
</evidence>
<dbReference type="PANTHER" id="PTHR25466">
    <property type="entry name" value="T-LYMPHOCYTE ACTIVATION ANTIGEN"/>
    <property type="match status" value="1"/>
</dbReference>
<dbReference type="InterPro" id="IPR013783">
    <property type="entry name" value="Ig-like_fold"/>
</dbReference>
<evidence type="ECO:0000256" key="8">
    <source>
        <dbReference type="ARBA" id="ARBA00023170"/>
    </source>
</evidence>
<dbReference type="Gene3D" id="2.60.40.10">
    <property type="entry name" value="Immunoglobulins"/>
    <property type="match status" value="1"/>
</dbReference>
<keyword evidence="4" id="KW-0732">Signal</keyword>
<comment type="subcellular location">
    <subcellularLocation>
        <location evidence="1">Cell membrane</location>
        <topology evidence="1">Single-pass type I membrane protein</topology>
    </subcellularLocation>
</comment>
<comment type="caution">
    <text evidence="12">The sequence shown here is derived from an EMBL/GenBank/DDBJ whole genome shotgun (WGS) entry which is preliminary data.</text>
</comment>
<evidence type="ECO:0000256" key="5">
    <source>
        <dbReference type="ARBA" id="ARBA00022989"/>
    </source>
</evidence>
<evidence type="ECO:0000256" key="1">
    <source>
        <dbReference type="ARBA" id="ARBA00004251"/>
    </source>
</evidence>
<keyword evidence="6" id="KW-0472">Membrane</keyword>
<dbReference type="PROSITE" id="PS50835">
    <property type="entry name" value="IG_LIKE"/>
    <property type="match status" value="1"/>
</dbReference>
<keyword evidence="5" id="KW-1133">Transmembrane helix</keyword>
<keyword evidence="13" id="KW-1185">Reference proteome</keyword>
<dbReference type="InterPro" id="IPR013106">
    <property type="entry name" value="Ig_V-set"/>
</dbReference>
<dbReference type="SMART" id="SM00409">
    <property type="entry name" value="IG"/>
    <property type="match status" value="1"/>
</dbReference>
<dbReference type="InterPro" id="IPR051713">
    <property type="entry name" value="T-cell_Activation_Regulation"/>
</dbReference>
<dbReference type="SMART" id="SM00408">
    <property type="entry name" value="IGc2"/>
    <property type="match status" value="1"/>
</dbReference>
<keyword evidence="3" id="KW-0812">Transmembrane</keyword>
<reference evidence="12 13" key="1">
    <citation type="submission" date="2021-06" db="EMBL/GenBank/DDBJ databases">
        <authorList>
            <person name="Palmer J.M."/>
        </authorList>
    </citation>
    <scope>NUCLEOTIDE SEQUENCE [LARGE SCALE GENOMIC DNA]</scope>
    <source>
        <strain evidence="12 13">CL_MEX2019</strain>
        <tissue evidence="12">Muscle</tissue>
    </source>
</reference>
<keyword evidence="8" id="KW-0675">Receptor</keyword>
<evidence type="ECO:0000259" key="11">
    <source>
        <dbReference type="PROSITE" id="PS50835"/>
    </source>
</evidence>
<evidence type="ECO:0000256" key="9">
    <source>
        <dbReference type="ARBA" id="ARBA00023180"/>
    </source>
</evidence>
<dbReference type="InterPro" id="IPR007110">
    <property type="entry name" value="Ig-like_dom"/>
</dbReference>